<evidence type="ECO:0000256" key="2">
    <source>
        <dbReference type="ARBA" id="ARBA00022679"/>
    </source>
</evidence>
<dbReference type="InterPro" id="IPR025795">
    <property type="entry name" value="tRNA_(uracil-5-)_MeTrfase"/>
</dbReference>
<feature type="non-terminal residue" evidence="8">
    <location>
        <position position="1"/>
    </location>
</feature>
<keyword evidence="2 4" id="KW-0808">Transferase</keyword>
<evidence type="ECO:0000256" key="4">
    <source>
        <dbReference type="PROSITE-ProRule" id="PRU01024"/>
    </source>
</evidence>
<dbReference type="PANTHER" id="PTHR11061:SF30">
    <property type="entry name" value="TRNA (URACIL(54)-C(5))-METHYLTRANSFERASE"/>
    <property type="match status" value="1"/>
</dbReference>
<dbReference type="Gene3D" id="2.40.50.140">
    <property type="entry name" value="Nucleic acid-binding proteins"/>
    <property type="match status" value="1"/>
</dbReference>
<accession>A0AAD2H0F1</accession>
<dbReference type="AlphaFoldDB" id="A0AAD2H0F1"/>
<dbReference type="Gene3D" id="3.40.50.150">
    <property type="entry name" value="Vaccinia Virus protein VP39"/>
    <property type="match status" value="2"/>
</dbReference>
<comment type="similarity">
    <text evidence="4">Belongs to the class I-like SAM-binding methyltransferase superfamily. RNA M5U methyltransferase family.</text>
</comment>
<feature type="domain" description="TRAM" evidence="7">
    <location>
        <begin position="164"/>
        <end position="234"/>
    </location>
</feature>
<dbReference type="GO" id="GO:0008033">
    <property type="term" value="P:tRNA processing"/>
    <property type="evidence" value="ECO:0007669"/>
    <property type="project" value="InterPro"/>
</dbReference>
<keyword evidence="3 4" id="KW-0949">S-adenosyl-L-methionine</keyword>
<protein>
    <recommendedName>
        <fullName evidence="7">TRAM domain-containing protein</fullName>
    </recommendedName>
</protein>
<feature type="region of interest" description="Disordered" evidence="6">
    <location>
        <begin position="314"/>
        <end position="336"/>
    </location>
</feature>
<feature type="active site" evidence="5">
    <location>
        <position position="565"/>
    </location>
</feature>
<dbReference type="SUPFAM" id="SSF53335">
    <property type="entry name" value="S-adenosyl-L-methionine-dependent methyltransferases"/>
    <property type="match status" value="1"/>
</dbReference>
<dbReference type="InterPro" id="IPR010280">
    <property type="entry name" value="U5_MeTrfase_fam"/>
</dbReference>
<keyword evidence="1 4" id="KW-0489">Methyltransferase</keyword>
<dbReference type="Pfam" id="PF05958">
    <property type="entry name" value="tRNA_U5-meth_tr"/>
    <property type="match status" value="1"/>
</dbReference>
<feature type="binding site" evidence="4">
    <location>
        <position position="488"/>
    </location>
    <ligand>
        <name>S-adenosyl-L-methionine</name>
        <dbReference type="ChEBI" id="CHEBI:59789"/>
    </ligand>
</feature>
<dbReference type="GO" id="GO:0009451">
    <property type="term" value="P:RNA modification"/>
    <property type="evidence" value="ECO:0007669"/>
    <property type="project" value="UniProtKB-ARBA"/>
</dbReference>
<dbReference type="PROSITE" id="PS01230">
    <property type="entry name" value="TRMA_1"/>
    <property type="match status" value="1"/>
</dbReference>
<feature type="binding site" evidence="4">
    <location>
        <position position="435"/>
    </location>
    <ligand>
        <name>S-adenosyl-L-methionine</name>
        <dbReference type="ChEBI" id="CHEBI:59789"/>
    </ligand>
</feature>
<evidence type="ECO:0000256" key="5">
    <source>
        <dbReference type="PROSITE-ProRule" id="PRU10015"/>
    </source>
</evidence>
<feature type="compositionally biased region" description="Basic and acidic residues" evidence="6">
    <location>
        <begin position="322"/>
        <end position="336"/>
    </location>
</feature>
<dbReference type="GO" id="GO:0030697">
    <property type="term" value="F:tRNA (uracil(54)-C5)-methyltransferase activity, S-adenosyl methionine-dependent"/>
    <property type="evidence" value="ECO:0007669"/>
    <property type="project" value="InterPro"/>
</dbReference>
<dbReference type="InterPro" id="IPR002792">
    <property type="entry name" value="TRAM_dom"/>
</dbReference>
<dbReference type="InterPro" id="IPR030390">
    <property type="entry name" value="MeTrfase_TrmA_AS"/>
</dbReference>
<comment type="caution">
    <text evidence="8">The sequence shown here is derived from an EMBL/GenBank/DDBJ whole genome shotgun (WGS) entry which is preliminary data.</text>
</comment>
<dbReference type="Proteomes" id="UP001295794">
    <property type="component" value="Unassembled WGS sequence"/>
</dbReference>
<dbReference type="PROSITE" id="PS01231">
    <property type="entry name" value="TRMA_2"/>
    <property type="match status" value="1"/>
</dbReference>
<feature type="compositionally biased region" description="Polar residues" evidence="6">
    <location>
        <begin position="100"/>
        <end position="112"/>
    </location>
</feature>
<evidence type="ECO:0000256" key="3">
    <source>
        <dbReference type="ARBA" id="ARBA00022691"/>
    </source>
</evidence>
<evidence type="ECO:0000313" key="9">
    <source>
        <dbReference type="Proteomes" id="UP001295794"/>
    </source>
</evidence>
<dbReference type="SUPFAM" id="SSF50249">
    <property type="entry name" value="Nucleic acid-binding proteins"/>
    <property type="match status" value="1"/>
</dbReference>
<proteinExistence type="inferred from homology"/>
<dbReference type="PANTHER" id="PTHR11061">
    <property type="entry name" value="RNA M5U METHYLTRANSFERASE"/>
    <property type="match status" value="1"/>
</dbReference>
<feature type="binding site" evidence="4">
    <location>
        <position position="467"/>
    </location>
    <ligand>
        <name>S-adenosyl-L-methionine</name>
        <dbReference type="ChEBI" id="CHEBI:59789"/>
    </ligand>
</feature>
<dbReference type="FunFam" id="2.40.50.140:FF:000201">
    <property type="entry name" value="TRM2p tRNA methyltransferase"/>
    <property type="match status" value="1"/>
</dbReference>
<sequence length="619" mass="68580">NQTPRSFARHMLLVSRRLPLPLLHPGRQRAYIARAPTKKLFVQPSYITLPSRSAVKMMTDTDGGKPTRAASPGSDSSPSSRPAAKKPRLNSPETPHATPGTASPSLRASDATQPKRGPKKTGPSRTQKRKAQHGALPEFCSHDDVLWREIKEVLGAEYVDGCVEAGTGRDSPLAYHAEVEVEVKAISSTGSAVGVVPGSAVPWAVIVPFSLPGEIVRAKIYRNARMHSFGDFKEVVKPNLEWRDNSRVQCQYFAKCGGCQYQMLSYEKQLELKRDVVVKAYQNFSGLEQSTLPTIGTTMPSPEQYNYRTKLTPHFEAPNSKQRKEQNNRQSDTERPDWFRIGFNESGSQRVIDIEDCPIATSVIRETLPAVRENAIKKLFTYKKGVSLILRDSLPLSTDKDVDPETHICVTDHKGTVREKVGPCIFEYPNGSFFQNNNGVLPSLTDYVQTQIFSDAGKRPTHLIDAYCGSGLFAITLSPHFERVAGIELSTESIRAATRNAQLNSLPSSKISFRAGDAGDIFQVIGDFPPEDSVLLIDPPRKGTDESFIKQMLMLRPRTVVYVSCNVHTQARDIGMMLRGSEADGKRRYVLESLRGFDLFPQTAHVESVAVLRLAPAEE</sequence>
<evidence type="ECO:0000256" key="1">
    <source>
        <dbReference type="ARBA" id="ARBA00022603"/>
    </source>
</evidence>
<dbReference type="InterPro" id="IPR029063">
    <property type="entry name" value="SAM-dependent_MTases_sf"/>
</dbReference>
<evidence type="ECO:0000313" key="8">
    <source>
        <dbReference type="EMBL" id="CAK5266647.1"/>
    </source>
</evidence>
<dbReference type="InterPro" id="IPR012340">
    <property type="entry name" value="NA-bd_OB-fold"/>
</dbReference>
<feature type="active site" description="Nucleophile" evidence="4">
    <location>
        <position position="565"/>
    </location>
</feature>
<name>A0AAD2H0F1_9AGAR</name>
<dbReference type="GO" id="GO:0032259">
    <property type="term" value="P:methylation"/>
    <property type="evidence" value="ECO:0007669"/>
    <property type="project" value="UniProtKB-KW"/>
</dbReference>
<gene>
    <name evidence="8" type="ORF">MYCIT1_LOCUS8558</name>
</gene>
<dbReference type="PROSITE" id="PS51622">
    <property type="entry name" value="SAM_MT_RNA_M5U_2"/>
    <property type="match status" value="1"/>
</dbReference>
<feature type="compositionally biased region" description="Low complexity" evidence="6">
    <location>
        <begin position="68"/>
        <end position="82"/>
    </location>
</feature>
<organism evidence="8 9">
    <name type="scientific">Mycena citricolor</name>
    <dbReference type="NCBI Taxonomy" id="2018698"/>
    <lineage>
        <taxon>Eukaryota</taxon>
        <taxon>Fungi</taxon>
        <taxon>Dikarya</taxon>
        <taxon>Basidiomycota</taxon>
        <taxon>Agaricomycotina</taxon>
        <taxon>Agaricomycetes</taxon>
        <taxon>Agaricomycetidae</taxon>
        <taxon>Agaricales</taxon>
        <taxon>Marasmiineae</taxon>
        <taxon>Mycenaceae</taxon>
        <taxon>Mycena</taxon>
    </lineage>
</organism>
<feature type="region of interest" description="Disordered" evidence="6">
    <location>
        <begin position="57"/>
        <end position="135"/>
    </location>
</feature>
<evidence type="ECO:0000256" key="6">
    <source>
        <dbReference type="SAM" id="MobiDB-lite"/>
    </source>
</evidence>
<reference evidence="8" key="1">
    <citation type="submission" date="2023-11" db="EMBL/GenBank/DDBJ databases">
        <authorList>
            <person name="De Vega J J."/>
            <person name="De Vega J J."/>
        </authorList>
    </citation>
    <scope>NUCLEOTIDE SEQUENCE</scope>
</reference>
<feature type="binding site" evidence="4">
    <location>
        <position position="538"/>
    </location>
    <ligand>
        <name>S-adenosyl-L-methionine</name>
        <dbReference type="ChEBI" id="CHEBI:59789"/>
    </ligand>
</feature>
<dbReference type="Gene3D" id="2.40.50.1070">
    <property type="match status" value="1"/>
</dbReference>
<dbReference type="EMBL" id="CAVNYO010000110">
    <property type="protein sequence ID" value="CAK5266647.1"/>
    <property type="molecule type" value="Genomic_DNA"/>
</dbReference>
<keyword evidence="9" id="KW-1185">Reference proteome</keyword>
<dbReference type="PROSITE" id="PS51687">
    <property type="entry name" value="SAM_MT_RNA_M5U"/>
    <property type="match status" value="1"/>
</dbReference>
<dbReference type="PROSITE" id="PS50926">
    <property type="entry name" value="TRAM"/>
    <property type="match status" value="1"/>
</dbReference>
<evidence type="ECO:0000259" key="7">
    <source>
        <dbReference type="PROSITE" id="PS50926"/>
    </source>
</evidence>
<dbReference type="InterPro" id="IPR030391">
    <property type="entry name" value="MeTrfase_TrmA_CS"/>
</dbReference>